<evidence type="ECO:0000313" key="2">
    <source>
        <dbReference type="EMBL" id="QNU67236.1"/>
    </source>
</evidence>
<dbReference type="GO" id="GO:0005829">
    <property type="term" value="C:cytosol"/>
    <property type="evidence" value="ECO:0007669"/>
    <property type="project" value="TreeGrafter"/>
</dbReference>
<dbReference type="RefSeq" id="WP_137697305.1">
    <property type="nucleotide sequence ID" value="NZ_CP061336.1"/>
</dbReference>
<dbReference type="InterPro" id="IPR010982">
    <property type="entry name" value="Lambda_DNA-bd_dom_sf"/>
</dbReference>
<name>A0A4U7JH42_9FIRM</name>
<sequence length="116" mass="13176">MKIGEQIKKIRKEKQLSQKEVSKRANISQNFLSEIENGKSCGISTIESICSALGITLSFLFKEEYEDMNYSITTDISSELQEIGIEYIALAKEFKDKNIPPEVVKKILDAFSSYDK</sequence>
<dbReference type="SUPFAM" id="SSF47413">
    <property type="entry name" value="lambda repressor-like DNA-binding domains"/>
    <property type="match status" value="1"/>
</dbReference>
<dbReference type="CDD" id="cd00093">
    <property type="entry name" value="HTH_XRE"/>
    <property type="match status" value="1"/>
</dbReference>
<dbReference type="PANTHER" id="PTHR46797:SF1">
    <property type="entry name" value="METHYLPHOSPHONATE SYNTHASE"/>
    <property type="match status" value="1"/>
</dbReference>
<dbReference type="SMART" id="SM00530">
    <property type="entry name" value="HTH_XRE"/>
    <property type="match status" value="1"/>
</dbReference>
<evidence type="ECO:0000256" key="1">
    <source>
        <dbReference type="ARBA" id="ARBA00023125"/>
    </source>
</evidence>
<dbReference type="KEGG" id="rher:EHE19_001425"/>
<dbReference type="GO" id="GO:0003700">
    <property type="term" value="F:DNA-binding transcription factor activity"/>
    <property type="evidence" value="ECO:0007669"/>
    <property type="project" value="TreeGrafter"/>
</dbReference>
<dbReference type="Proteomes" id="UP000306409">
    <property type="component" value="Chromosome"/>
</dbReference>
<organism evidence="2 3">
    <name type="scientific">Ruminiclostridium herbifermentans</name>
    <dbReference type="NCBI Taxonomy" id="2488810"/>
    <lineage>
        <taxon>Bacteria</taxon>
        <taxon>Bacillati</taxon>
        <taxon>Bacillota</taxon>
        <taxon>Clostridia</taxon>
        <taxon>Eubacteriales</taxon>
        <taxon>Oscillospiraceae</taxon>
        <taxon>Ruminiclostridium</taxon>
    </lineage>
</organism>
<proteinExistence type="predicted"/>
<dbReference type="InterPro" id="IPR050807">
    <property type="entry name" value="TransReg_Diox_bact_type"/>
</dbReference>
<dbReference type="InterPro" id="IPR001387">
    <property type="entry name" value="Cro/C1-type_HTH"/>
</dbReference>
<keyword evidence="1" id="KW-0238">DNA-binding</keyword>
<dbReference type="Gene3D" id="1.10.260.40">
    <property type="entry name" value="lambda repressor-like DNA-binding domains"/>
    <property type="match status" value="1"/>
</dbReference>
<dbReference type="AlphaFoldDB" id="A0A4U7JH42"/>
<reference evidence="2 3" key="1">
    <citation type="submission" date="2020-09" db="EMBL/GenBank/DDBJ databases">
        <title>Characterization and genome sequencing of Ruminiclostridium sp. nov. MA18.</title>
        <authorList>
            <person name="Rettenmaier R."/>
            <person name="Kowollik M.-L."/>
            <person name="Liebl W."/>
            <person name="Zverlov V."/>
        </authorList>
    </citation>
    <scope>NUCLEOTIDE SEQUENCE [LARGE SCALE GENOMIC DNA]</scope>
    <source>
        <strain evidence="2 3">MA18</strain>
    </source>
</reference>
<gene>
    <name evidence="2" type="ORF">EHE19_001425</name>
</gene>
<dbReference type="PROSITE" id="PS50943">
    <property type="entry name" value="HTH_CROC1"/>
    <property type="match status" value="1"/>
</dbReference>
<dbReference type="PANTHER" id="PTHR46797">
    <property type="entry name" value="HTH-TYPE TRANSCRIPTIONAL REGULATOR"/>
    <property type="match status" value="1"/>
</dbReference>
<evidence type="ECO:0000313" key="3">
    <source>
        <dbReference type="Proteomes" id="UP000306409"/>
    </source>
</evidence>
<keyword evidence="3" id="KW-1185">Reference proteome</keyword>
<accession>A0A4U7JH42</accession>
<dbReference type="Pfam" id="PF01381">
    <property type="entry name" value="HTH_3"/>
    <property type="match status" value="1"/>
</dbReference>
<protein>
    <submittedName>
        <fullName evidence="2">Helix-turn-helix transcriptional regulator</fullName>
    </submittedName>
</protein>
<dbReference type="EMBL" id="CP061336">
    <property type="protein sequence ID" value="QNU67236.1"/>
    <property type="molecule type" value="Genomic_DNA"/>
</dbReference>
<dbReference type="OrthoDB" id="118856at2"/>
<dbReference type="GO" id="GO:0003677">
    <property type="term" value="F:DNA binding"/>
    <property type="evidence" value="ECO:0007669"/>
    <property type="project" value="UniProtKB-KW"/>
</dbReference>